<evidence type="ECO:0000313" key="2">
    <source>
        <dbReference type="EMBL" id="TBU04826.1"/>
    </source>
</evidence>
<protein>
    <submittedName>
        <fullName evidence="2">Uncharacterized protein</fullName>
    </submittedName>
</protein>
<dbReference type="VEuPathDB" id="MicrosporidiaDB:CWI39_0713p0010"/>
<sequence>MYCLKHQRIRLVFVSIILFIHLKLSLESYDIIEFRNFVNKKCSDLYQKKTKNVEKLQKYFDYAILMFYSEFYSYAAISIASYVKKSVAKEFDVIIYRPCISTYGKNKVALKVFRFNKLTNKFLYISRYSNIEKSRYSFNGFIMSPNYLCKIDKSFEYFLVCFFRMYKALACFSRARDNTRDSYIRIGDVSHGKHTNIPRRFQIFQLNPHYDLFHNGFCVRMHSEIEIFEENTINKNLMIDKFNNLFGETMCIYSGSYSYYIVYNEKYETYNNKISKKSYKLNLKIHSINLRHELQILKPIYCFYMRNRVSFILKNIKIEYSYFNEYEKFSAQSRKFRIVFKHSKSIFEFNSNFSSCIVKRYIPAASTYICILRETYFDIIDLEYEANSNNFKISQIKKYNVFQKSSPVEFSPSLSPQEVLSIKDFLDMLFFNLEINF</sequence>
<feature type="chain" id="PRO_5020644449" evidence="1">
    <location>
        <begin position="26"/>
        <end position="437"/>
    </location>
</feature>
<organism evidence="2 3">
    <name type="scientific">Hamiltosporidium magnivora</name>
    <dbReference type="NCBI Taxonomy" id="148818"/>
    <lineage>
        <taxon>Eukaryota</taxon>
        <taxon>Fungi</taxon>
        <taxon>Fungi incertae sedis</taxon>
        <taxon>Microsporidia</taxon>
        <taxon>Dubosqiidae</taxon>
        <taxon>Hamiltosporidium</taxon>
    </lineage>
</organism>
<feature type="signal peptide" evidence="1">
    <location>
        <begin position="1"/>
        <end position="25"/>
    </location>
</feature>
<dbReference type="EMBL" id="PITI01000709">
    <property type="protein sequence ID" value="TBU04826.1"/>
    <property type="molecule type" value="Genomic_DNA"/>
</dbReference>
<dbReference type="Proteomes" id="UP000291404">
    <property type="component" value="Unassembled WGS sequence"/>
</dbReference>
<evidence type="ECO:0000256" key="1">
    <source>
        <dbReference type="SAM" id="SignalP"/>
    </source>
</evidence>
<reference evidence="2 3" key="1">
    <citation type="submission" date="2017-12" db="EMBL/GenBank/DDBJ databases">
        <authorList>
            <person name="Pombert J.-F."/>
            <person name="Haag K.L."/>
            <person name="Ebert D."/>
        </authorList>
    </citation>
    <scope>NUCLEOTIDE SEQUENCE [LARGE SCALE GENOMIC DNA]</scope>
    <source>
        <strain evidence="2">BE-OM-2</strain>
    </source>
</reference>
<comment type="caution">
    <text evidence="2">The sequence shown here is derived from an EMBL/GenBank/DDBJ whole genome shotgun (WGS) entry which is preliminary data.</text>
</comment>
<keyword evidence="3" id="KW-1185">Reference proteome</keyword>
<dbReference type="VEuPathDB" id="MicrosporidiaDB:CWI36_0709p0020"/>
<dbReference type="AlphaFoldDB" id="A0A4Q9LBD2"/>
<name>A0A4Q9LBD2_9MICR</name>
<proteinExistence type="predicted"/>
<accession>A0A4Q9LBD2</accession>
<evidence type="ECO:0000313" key="3">
    <source>
        <dbReference type="Proteomes" id="UP000291404"/>
    </source>
</evidence>
<gene>
    <name evidence="2" type="ORF">CWI36_0709p0020</name>
</gene>
<keyword evidence="1" id="KW-0732">Signal</keyword>